<feature type="compositionally biased region" description="Low complexity" evidence="1">
    <location>
        <begin position="117"/>
        <end position="129"/>
    </location>
</feature>
<comment type="caution">
    <text evidence="2">The sequence shown here is derived from an EMBL/GenBank/DDBJ whole genome shotgun (WGS) entry which is preliminary data.</text>
</comment>
<organism evidence="2 3">
    <name type="scientific">Planomonospora venezuelensis</name>
    <dbReference type="NCBI Taxonomy" id="1999"/>
    <lineage>
        <taxon>Bacteria</taxon>
        <taxon>Bacillati</taxon>
        <taxon>Actinomycetota</taxon>
        <taxon>Actinomycetes</taxon>
        <taxon>Streptosporangiales</taxon>
        <taxon>Streptosporangiaceae</taxon>
        <taxon>Planomonospora</taxon>
    </lineage>
</organism>
<evidence type="ECO:0000313" key="3">
    <source>
        <dbReference type="Proteomes" id="UP000562352"/>
    </source>
</evidence>
<protein>
    <submittedName>
        <fullName evidence="2">Uncharacterized protein</fullName>
    </submittedName>
</protein>
<feature type="region of interest" description="Disordered" evidence="1">
    <location>
        <begin position="110"/>
        <end position="146"/>
    </location>
</feature>
<keyword evidence="3" id="KW-1185">Reference proteome</keyword>
<gene>
    <name evidence="2" type="ORF">FHS22_004192</name>
</gene>
<dbReference type="EMBL" id="JACHJJ010000014">
    <property type="protein sequence ID" value="MBB5964906.1"/>
    <property type="molecule type" value="Genomic_DNA"/>
</dbReference>
<reference evidence="2 3" key="1">
    <citation type="submission" date="2020-08" db="EMBL/GenBank/DDBJ databases">
        <title>Genomic Encyclopedia of Type Strains, Phase III (KMG-III): the genomes of soil and plant-associated and newly described type strains.</title>
        <authorList>
            <person name="Whitman W."/>
        </authorList>
    </citation>
    <scope>NUCLEOTIDE SEQUENCE [LARGE SCALE GENOMIC DNA]</scope>
    <source>
        <strain evidence="2 3">CECT 3303</strain>
    </source>
</reference>
<name>A0A841DC18_PLAVE</name>
<dbReference type="AlphaFoldDB" id="A0A841DC18"/>
<dbReference type="RefSeq" id="WP_221473901.1">
    <property type="nucleotide sequence ID" value="NZ_BAAAWZ010000004.1"/>
</dbReference>
<dbReference type="Proteomes" id="UP000562352">
    <property type="component" value="Unassembled WGS sequence"/>
</dbReference>
<proteinExistence type="predicted"/>
<sequence>MEPLTEHRDVSDLVVYGFLRLVRTSAARQAALSASLIEYCRQHELLLSGVFTERAPYLTSAAFVGLLDVLALPGTYGVVLPAASHLGPKAIAAQRRQQIETSGARLLLVRGASTPEASGRSASRSPGSGYRRRRSPGPAPALDAET</sequence>
<evidence type="ECO:0000256" key="1">
    <source>
        <dbReference type="SAM" id="MobiDB-lite"/>
    </source>
</evidence>
<accession>A0A841DC18</accession>
<evidence type="ECO:0000313" key="2">
    <source>
        <dbReference type="EMBL" id="MBB5964906.1"/>
    </source>
</evidence>